<comment type="subcellular location">
    <subcellularLocation>
        <location evidence="3">Cytoplasm</location>
    </subcellularLocation>
</comment>
<comment type="similarity">
    <text evidence="1 3">Belongs to the UreD family.</text>
</comment>
<evidence type="ECO:0000256" key="3">
    <source>
        <dbReference type="HAMAP-Rule" id="MF_01384"/>
    </source>
</evidence>
<keyword evidence="3" id="KW-0996">Nickel insertion</keyword>
<dbReference type="Pfam" id="PF01774">
    <property type="entry name" value="UreD"/>
    <property type="match status" value="1"/>
</dbReference>
<reference evidence="4 5" key="1">
    <citation type="submission" date="2019-05" db="EMBL/GenBank/DDBJ databases">
        <title>Sulfitobacter sabulilitoris sp. nov., isolated from a marine sand.</title>
        <authorList>
            <person name="Yoon J.-H."/>
        </authorList>
    </citation>
    <scope>NUCLEOTIDE SEQUENCE [LARGE SCALE GENOMIC DNA]</scope>
    <source>
        <strain evidence="4 5">HSMS-29</strain>
    </source>
</reference>
<dbReference type="HAMAP" id="MF_01384">
    <property type="entry name" value="UreD"/>
    <property type="match status" value="1"/>
</dbReference>
<gene>
    <name evidence="3" type="primary">ureD</name>
    <name evidence="4" type="ORF">FDT80_13860</name>
</gene>
<accession>A0A5S3PDC0</accession>
<dbReference type="AlphaFoldDB" id="A0A5S3PDC0"/>
<comment type="function">
    <text evidence="3">Required for maturation of urease via the functional incorporation of the urease nickel metallocenter.</text>
</comment>
<dbReference type="PANTHER" id="PTHR33643">
    <property type="entry name" value="UREASE ACCESSORY PROTEIN D"/>
    <property type="match status" value="1"/>
</dbReference>
<sequence>MLMTRPTPLDQPRAIGRARVSSKLHGGASRLDGLHQAGALRLLFPRAADRVEATVINTAGGITGGDRFRIDATAGPGSVLSLSTQAAERVYRAQPGQTGHLTTTLRVGADACLHWLPQETILYDGSALSRRLRVELHTTARLVMVEPVVFGRLAMGETLADLRFDDRIAVSRAGREVYRDGIRLRGDASAELDRPAVAHGARAMASLVYAAPDAGAHVGALRDLIGDRGGVSLLEEALVVLRLLARDAFDLRAALLPVLDRLTAHRLPRCWRL</sequence>
<keyword evidence="2 3" id="KW-0143">Chaperone</keyword>
<dbReference type="GO" id="GO:0005737">
    <property type="term" value="C:cytoplasm"/>
    <property type="evidence" value="ECO:0007669"/>
    <property type="project" value="UniProtKB-SubCell"/>
</dbReference>
<dbReference type="Proteomes" id="UP000309550">
    <property type="component" value="Unassembled WGS sequence"/>
</dbReference>
<dbReference type="GO" id="GO:0016151">
    <property type="term" value="F:nickel cation binding"/>
    <property type="evidence" value="ECO:0007669"/>
    <property type="project" value="UniProtKB-UniRule"/>
</dbReference>
<evidence type="ECO:0000313" key="5">
    <source>
        <dbReference type="Proteomes" id="UP000309550"/>
    </source>
</evidence>
<dbReference type="OrthoDB" id="9798842at2"/>
<name>A0A5S3PDC0_9RHOB</name>
<dbReference type="InterPro" id="IPR002669">
    <property type="entry name" value="UreD"/>
</dbReference>
<proteinExistence type="inferred from homology"/>
<protein>
    <recommendedName>
        <fullName evidence="3">Urease accessory protein UreD</fullName>
    </recommendedName>
</protein>
<evidence type="ECO:0000313" key="4">
    <source>
        <dbReference type="EMBL" id="TMM51826.1"/>
    </source>
</evidence>
<keyword evidence="5" id="KW-1185">Reference proteome</keyword>
<keyword evidence="3" id="KW-0963">Cytoplasm</keyword>
<comment type="subunit">
    <text evidence="3">UreD, UreF and UreG form a complex that acts as a GTP-hydrolysis-dependent molecular chaperone, activating the urease apoprotein by helping to assemble the nickel containing metallocenter of UreC. The UreE protein probably delivers the nickel.</text>
</comment>
<dbReference type="PANTHER" id="PTHR33643:SF1">
    <property type="entry name" value="UREASE ACCESSORY PROTEIN D"/>
    <property type="match status" value="1"/>
</dbReference>
<dbReference type="EMBL" id="VANS01000003">
    <property type="protein sequence ID" value="TMM51826.1"/>
    <property type="molecule type" value="Genomic_DNA"/>
</dbReference>
<evidence type="ECO:0000256" key="2">
    <source>
        <dbReference type="ARBA" id="ARBA00023186"/>
    </source>
</evidence>
<organism evidence="4 5">
    <name type="scientific">Sulfitobacter sabulilitoris</name>
    <dbReference type="NCBI Taxonomy" id="2562655"/>
    <lineage>
        <taxon>Bacteria</taxon>
        <taxon>Pseudomonadati</taxon>
        <taxon>Pseudomonadota</taxon>
        <taxon>Alphaproteobacteria</taxon>
        <taxon>Rhodobacterales</taxon>
        <taxon>Roseobacteraceae</taxon>
        <taxon>Sulfitobacter</taxon>
    </lineage>
</organism>
<evidence type="ECO:0000256" key="1">
    <source>
        <dbReference type="ARBA" id="ARBA00007177"/>
    </source>
</evidence>
<comment type="caution">
    <text evidence="4">The sequence shown here is derived from an EMBL/GenBank/DDBJ whole genome shotgun (WGS) entry which is preliminary data.</text>
</comment>